<comment type="caution">
    <text evidence="2">The sequence shown here is derived from an EMBL/GenBank/DDBJ whole genome shotgun (WGS) entry which is preliminary data.</text>
</comment>
<feature type="transmembrane region" description="Helical" evidence="1">
    <location>
        <begin position="17"/>
        <end position="38"/>
    </location>
</feature>
<sequence>MKTLETLFEGSLWNSRLIVLLAVIGSIGAAFGLFYVAIVDTWYMLSHLTGYASPELGLEARMELRRETVAQTVQIVDGFLLATFMVIFGMGLYELFISRIDQAASAETASKVLAIHSLDDLKTRLAKVVLMILVVRFFEYALGMNFATPFDLLQFGGGIALVGLALYLAHLSDQKH</sequence>
<gene>
    <name evidence="2" type="ORF">ENI96_06075</name>
</gene>
<feature type="transmembrane region" description="Helical" evidence="1">
    <location>
        <begin position="152"/>
        <end position="171"/>
    </location>
</feature>
<feature type="transmembrane region" description="Helical" evidence="1">
    <location>
        <begin position="125"/>
        <end position="146"/>
    </location>
</feature>
<dbReference type="AlphaFoldDB" id="A0A831RIR2"/>
<dbReference type="InterPro" id="IPR005134">
    <property type="entry name" value="UPF0114"/>
</dbReference>
<dbReference type="Pfam" id="PF03350">
    <property type="entry name" value="UPF0114"/>
    <property type="match status" value="1"/>
</dbReference>
<dbReference type="PIRSF" id="PIRSF026509">
    <property type="entry name" value="UCP026509"/>
    <property type="match status" value="1"/>
</dbReference>
<dbReference type="Proteomes" id="UP000886251">
    <property type="component" value="Unassembled WGS sequence"/>
</dbReference>
<evidence type="ECO:0000313" key="2">
    <source>
        <dbReference type="EMBL" id="HEB95982.1"/>
    </source>
</evidence>
<keyword evidence="1" id="KW-0472">Membrane</keyword>
<organism evidence="2">
    <name type="scientific">Sedimenticola thiotaurini</name>
    <dbReference type="NCBI Taxonomy" id="1543721"/>
    <lineage>
        <taxon>Bacteria</taxon>
        <taxon>Pseudomonadati</taxon>
        <taxon>Pseudomonadota</taxon>
        <taxon>Gammaproteobacteria</taxon>
        <taxon>Chromatiales</taxon>
        <taxon>Sedimenticolaceae</taxon>
        <taxon>Sedimenticola</taxon>
    </lineage>
</organism>
<keyword evidence="1" id="KW-1133">Transmembrane helix</keyword>
<feature type="transmembrane region" description="Helical" evidence="1">
    <location>
        <begin position="72"/>
        <end position="93"/>
    </location>
</feature>
<reference evidence="2" key="1">
    <citation type="journal article" date="2020" name="mSystems">
        <title>Genome- and Community-Level Interaction Insights into Carbon Utilization and Element Cycling Functions of Hydrothermarchaeota in Hydrothermal Sediment.</title>
        <authorList>
            <person name="Zhou Z."/>
            <person name="Liu Y."/>
            <person name="Xu W."/>
            <person name="Pan J."/>
            <person name="Luo Z.H."/>
            <person name="Li M."/>
        </authorList>
    </citation>
    <scope>NUCLEOTIDE SEQUENCE [LARGE SCALE GENOMIC DNA]</scope>
    <source>
        <strain evidence="2">HyVt-443</strain>
    </source>
</reference>
<dbReference type="PANTHER" id="PTHR31721:SF4">
    <property type="entry name" value="OS06G0710300 PROTEIN"/>
    <property type="match status" value="1"/>
</dbReference>
<accession>A0A831RIR2</accession>
<keyword evidence="1" id="KW-0812">Transmembrane</keyword>
<dbReference type="EMBL" id="DRKP01000066">
    <property type="protein sequence ID" value="HEB95982.1"/>
    <property type="molecule type" value="Genomic_DNA"/>
</dbReference>
<evidence type="ECO:0000256" key="1">
    <source>
        <dbReference type="SAM" id="Phobius"/>
    </source>
</evidence>
<proteinExistence type="predicted"/>
<dbReference type="PANTHER" id="PTHR31721">
    <property type="entry name" value="OS06G0710300 PROTEIN"/>
    <property type="match status" value="1"/>
</dbReference>
<protein>
    <submittedName>
        <fullName evidence="2">YqhA family protein</fullName>
    </submittedName>
</protein>
<name>A0A831RIR2_9GAMM</name>